<name>C3YUP7_BRAFL</name>
<dbReference type="InParanoid" id="C3YUP7"/>
<protein>
    <submittedName>
        <fullName evidence="2">Uncharacterized protein</fullName>
    </submittedName>
</protein>
<keyword evidence="1" id="KW-0812">Transmembrane</keyword>
<keyword evidence="1" id="KW-0472">Membrane</keyword>
<accession>C3YUP7</accession>
<feature type="transmembrane region" description="Helical" evidence="1">
    <location>
        <begin position="145"/>
        <end position="165"/>
    </location>
</feature>
<feature type="transmembrane region" description="Helical" evidence="1">
    <location>
        <begin position="112"/>
        <end position="129"/>
    </location>
</feature>
<evidence type="ECO:0000256" key="1">
    <source>
        <dbReference type="SAM" id="Phobius"/>
    </source>
</evidence>
<dbReference type="AlphaFoldDB" id="C3YUP7"/>
<feature type="transmembrane region" description="Helical" evidence="1">
    <location>
        <begin position="51"/>
        <end position="74"/>
    </location>
</feature>
<proteinExistence type="predicted"/>
<gene>
    <name evidence="2" type="ORF">BRAFLDRAFT_74060</name>
</gene>
<dbReference type="EMBL" id="GG666554">
    <property type="protein sequence ID" value="EEN55948.1"/>
    <property type="molecule type" value="Genomic_DNA"/>
</dbReference>
<evidence type="ECO:0000313" key="2">
    <source>
        <dbReference type="EMBL" id="EEN55948.1"/>
    </source>
</evidence>
<reference evidence="2" key="1">
    <citation type="journal article" date="2008" name="Nature">
        <title>The amphioxus genome and the evolution of the chordate karyotype.</title>
        <authorList>
            <consortium name="US DOE Joint Genome Institute (JGI-PGF)"/>
            <person name="Putnam N.H."/>
            <person name="Butts T."/>
            <person name="Ferrier D.E.K."/>
            <person name="Furlong R.F."/>
            <person name="Hellsten U."/>
            <person name="Kawashima T."/>
            <person name="Robinson-Rechavi M."/>
            <person name="Shoguchi E."/>
            <person name="Terry A."/>
            <person name="Yu J.-K."/>
            <person name="Benito-Gutierrez E.L."/>
            <person name="Dubchak I."/>
            <person name="Garcia-Fernandez J."/>
            <person name="Gibson-Brown J.J."/>
            <person name="Grigoriev I.V."/>
            <person name="Horton A.C."/>
            <person name="de Jong P.J."/>
            <person name="Jurka J."/>
            <person name="Kapitonov V.V."/>
            <person name="Kohara Y."/>
            <person name="Kuroki Y."/>
            <person name="Lindquist E."/>
            <person name="Lucas S."/>
            <person name="Osoegawa K."/>
            <person name="Pennacchio L.A."/>
            <person name="Salamov A.A."/>
            <person name="Satou Y."/>
            <person name="Sauka-Spengler T."/>
            <person name="Schmutz J."/>
            <person name="Shin-I T."/>
            <person name="Toyoda A."/>
            <person name="Bronner-Fraser M."/>
            <person name="Fujiyama A."/>
            <person name="Holland L.Z."/>
            <person name="Holland P.W.H."/>
            <person name="Satoh N."/>
            <person name="Rokhsar D.S."/>
        </authorList>
    </citation>
    <scope>NUCLEOTIDE SEQUENCE [LARGE SCALE GENOMIC DNA]</scope>
    <source>
        <strain evidence="2">S238N-H82</strain>
        <tissue evidence="2">Testes</tissue>
    </source>
</reference>
<dbReference type="eggNOG" id="KOG4625">
    <property type="taxonomic scope" value="Eukaryota"/>
</dbReference>
<organism>
    <name type="scientific">Branchiostoma floridae</name>
    <name type="common">Florida lancelet</name>
    <name type="synonym">Amphioxus</name>
    <dbReference type="NCBI Taxonomy" id="7739"/>
    <lineage>
        <taxon>Eukaryota</taxon>
        <taxon>Metazoa</taxon>
        <taxon>Chordata</taxon>
        <taxon>Cephalochordata</taxon>
        <taxon>Leptocardii</taxon>
        <taxon>Amphioxiformes</taxon>
        <taxon>Branchiostomatidae</taxon>
        <taxon>Branchiostoma</taxon>
    </lineage>
</organism>
<keyword evidence="1" id="KW-1133">Transmembrane helix</keyword>
<sequence length="358" mass="40003">MSVTNGSFANVSMLCPYVWDVGDRNISAFCCSSKENQSDTFYLDFGYDTTYAAVICTVVAILVWVFYVTFYLTFKHGICFCRDYEVGGASSDEDHNLGGNAKSAALHLTPDLLHLYGMYCTAVILTFYYDQHLQIVPGIDQYMKPFWPLLLADLLGITAVLLRLCSHCCSAPNRSALPSVPIRLGQLRSTDRSPPWDVALGGRKLGEREGHFNPNRKPKGFDTKQVFVTPSIVYAGLDAYASPKKFEDGDKVYKARAAFQLCIRPDSYEVGPETVGAKGKGETIDPLFSNNELEWSTKERGGTALYGLLVKLEPFDEESDDVGFDERLYAELRFSRTFEMLYLLDALAGLRFPDDDDD</sequence>